<dbReference type="Gene3D" id="3.40.50.720">
    <property type="entry name" value="NAD(P)-binding Rossmann-like Domain"/>
    <property type="match status" value="1"/>
</dbReference>
<dbReference type="Proteomes" id="UP001238179">
    <property type="component" value="Chromosome"/>
</dbReference>
<dbReference type="AlphaFoldDB" id="A0AA48GME2"/>
<keyword evidence="4" id="KW-0963">Cytoplasm</keyword>
<dbReference type="SMART" id="SM00859">
    <property type="entry name" value="Semialdhyde_dh"/>
    <property type="match status" value="1"/>
</dbReference>
<evidence type="ECO:0000313" key="8">
    <source>
        <dbReference type="Proteomes" id="UP001238179"/>
    </source>
</evidence>
<dbReference type="GO" id="GO:0006526">
    <property type="term" value="P:L-arginine biosynthetic process"/>
    <property type="evidence" value="ECO:0007669"/>
    <property type="project" value="UniProtKB-UniRule"/>
</dbReference>
<dbReference type="Pfam" id="PF22698">
    <property type="entry name" value="Semialdhyde_dhC_1"/>
    <property type="match status" value="1"/>
</dbReference>
<dbReference type="PROSITE" id="PS01224">
    <property type="entry name" value="ARGC"/>
    <property type="match status" value="1"/>
</dbReference>
<comment type="pathway">
    <text evidence="4">Amino-acid biosynthesis; L-arginine biosynthesis; N(2)-acetyl-L-ornithine from L-glutamate: step 3/4.</text>
</comment>
<organism evidence="7 8">
    <name type="scientific">Mesoterricola silvestris</name>
    <dbReference type="NCBI Taxonomy" id="2927979"/>
    <lineage>
        <taxon>Bacteria</taxon>
        <taxon>Pseudomonadati</taxon>
        <taxon>Acidobacteriota</taxon>
        <taxon>Holophagae</taxon>
        <taxon>Holophagales</taxon>
        <taxon>Holophagaceae</taxon>
        <taxon>Mesoterricola</taxon>
    </lineage>
</organism>
<evidence type="ECO:0000256" key="3">
    <source>
        <dbReference type="ARBA" id="ARBA00023002"/>
    </source>
</evidence>
<evidence type="ECO:0000256" key="2">
    <source>
        <dbReference type="ARBA" id="ARBA00022857"/>
    </source>
</evidence>
<dbReference type="InterPro" id="IPR023013">
    <property type="entry name" value="AGPR_AS"/>
</dbReference>
<dbReference type="InterPro" id="IPR050085">
    <property type="entry name" value="AGPR"/>
</dbReference>
<dbReference type="Pfam" id="PF01118">
    <property type="entry name" value="Semialdhyde_dh"/>
    <property type="match status" value="1"/>
</dbReference>
<gene>
    <name evidence="7" type="primary">argC1</name>
    <name evidence="4" type="synonym">argC</name>
    <name evidence="7" type="ORF">METEAL_32710</name>
</gene>
<evidence type="ECO:0000313" key="7">
    <source>
        <dbReference type="EMBL" id="BDU74097.1"/>
    </source>
</evidence>
<dbReference type="GO" id="GO:0003942">
    <property type="term" value="F:N-acetyl-gamma-glutamyl-phosphate reductase activity"/>
    <property type="evidence" value="ECO:0007669"/>
    <property type="project" value="UniProtKB-UniRule"/>
</dbReference>
<dbReference type="GO" id="GO:0051287">
    <property type="term" value="F:NAD binding"/>
    <property type="evidence" value="ECO:0007669"/>
    <property type="project" value="InterPro"/>
</dbReference>
<feature type="domain" description="Semialdehyde dehydrogenase NAD-binding" evidence="6">
    <location>
        <begin position="4"/>
        <end position="136"/>
    </location>
</feature>
<keyword evidence="2 4" id="KW-0521">NADP</keyword>
<keyword evidence="8" id="KW-1185">Reference proteome</keyword>
<dbReference type="Gene3D" id="3.30.360.10">
    <property type="entry name" value="Dihydrodipicolinate Reductase, domain 2"/>
    <property type="match status" value="1"/>
</dbReference>
<reference evidence="8" key="1">
    <citation type="journal article" date="2023" name="Int. J. Syst. Evol. Microbiol.">
        <title>Mesoterricola silvestris gen. nov., sp. nov., Mesoterricola sediminis sp. nov., Geothrix oryzae sp. nov., Geothrix edaphica sp. nov., Geothrix rubra sp. nov., and Geothrix limicola sp. nov., six novel members of Acidobacteriota isolated from soils.</title>
        <authorList>
            <person name="Itoh H."/>
            <person name="Sugisawa Y."/>
            <person name="Mise K."/>
            <person name="Xu Z."/>
            <person name="Kuniyasu M."/>
            <person name="Ushijima N."/>
            <person name="Kawano K."/>
            <person name="Kobayashi E."/>
            <person name="Shiratori Y."/>
            <person name="Masuda Y."/>
            <person name="Senoo K."/>
        </authorList>
    </citation>
    <scope>NUCLEOTIDE SEQUENCE [LARGE SCALE GENOMIC DNA]</scope>
    <source>
        <strain evidence="8">W79</strain>
    </source>
</reference>
<feature type="active site" evidence="4 5">
    <location>
        <position position="144"/>
    </location>
</feature>
<dbReference type="PANTHER" id="PTHR32338">
    <property type="entry name" value="N-ACETYL-GAMMA-GLUTAMYL-PHOSPHATE REDUCTASE, CHLOROPLASTIC-RELATED-RELATED"/>
    <property type="match status" value="1"/>
</dbReference>
<dbReference type="HAMAP" id="MF_00150">
    <property type="entry name" value="ArgC_type1"/>
    <property type="match status" value="1"/>
</dbReference>
<comment type="subcellular location">
    <subcellularLocation>
        <location evidence="4">Cytoplasm</location>
    </subcellularLocation>
</comment>
<dbReference type="InterPro" id="IPR036291">
    <property type="entry name" value="NAD(P)-bd_dom_sf"/>
</dbReference>
<dbReference type="RefSeq" id="WP_316412768.1">
    <property type="nucleotide sequence ID" value="NZ_AP027080.1"/>
</dbReference>
<name>A0AA48GME2_9BACT</name>
<keyword evidence="4" id="KW-0055">Arginine biosynthesis</keyword>
<evidence type="ECO:0000256" key="5">
    <source>
        <dbReference type="PROSITE-ProRule" id="PRU10010"/>
    </source>
</evidence>
<dbReference type="SUPFAM" id="SSF51735">
    <property type="entry name" value="NAD(P)-binding Rossmann-fold domains"/>
    <property type="match status" value="1"/>
</dbReference>
<dbReference type="InterPro" id="IPR058924">
    <property type="entry name" value="AGPR_dimerisation_dom"/>
</dbReference>
<dbReference type="EC" id="1.2.1.38" evidence="4"/>
<protein>
    <recommendedName>
        <fullName evidence="4">N-acetyl-gamma-glutamyl-phosphate reductase</fullName>
        <shortName evidence="4">AGPR</shortName>
        <ecNumber evidence="4">1.2.1.38</ecNumber>
    </recommendedName>
    <alternativeName>
        <fullName evidence="4">N-acetyl-glutamate semialdehyde dehydrogenase</fullName>
        <shortName evidence="4">NAGSA dehydrogenase</shortName>
    </alternativeName>
</protein>
<evidence type="ECO:0000256" key="1">
    <source>
        <dbReference type="ARBA" id="ARBA00022605"/>
    </source>
</evidence>
<dbReference type="EMBL" id="AP027080">
    <property type="protein sequence ID" value="BDU74097.1"/>
    <property type="molecule type" value="Genomic_DNA"/>
</dbReference>
<dbReference type="CDD" id="cd17895">
    <property type="entry name" value="AGPR_1_N"/>
    <property type="match status" value="1"/>
</dbReference>
<sequence>MRIDAAILGASGYGGGELLRWLSGHPAVASLRGTSRHAGRAFGDVHPNLSGLVPGVLEEAIDWSSFASSEQPVVFSALPHGELAGLLPGLERAWDRASIADRVLLLDLSTDFRGVEHRPRFVYGQPEWNREALAGARRVACAGCFATALELALLPLRGLDVGFLAATGATGSSGSGATPVEGTHHPLRAQDFRAYKPLAHQHLAEVRAAMAELGIQGDLAFVPQSAPMVRGIFMSLQFRLPPGLTGEGLAARTADAFRDAPFVRIVTGSPRVGAVAGSAFCDVATASDGRNGAVLTAIDNLGKGMASQAVQCMNLALGLPEGAGLRVPGCYPG</sequence>
<keyword evidence="1 4" id="KW-0028">Amino-acid biosynthesis</keyword>
<dbReference type="SUPFAM" id="SSF55347">
    <property type="entry name" value="Glyceraldehyde-3-phosphate dehydrogenase-like, C-terminal domain"/>
    <property type="match status" value="1"/>
</dbReference>
<proteinExistence type="inferred from homology"/>
<evidence type="ECO:0000259" key="6">
    <source>
        <dbReference type="SMART" id="SM00859"/>
    </source>
</evidence>
<comment type="function">
    <text evidence="4">Catalyzes the NADPH-dependent reduction of N-acetyl-5-glutamyl phosphate to yield N-acetyl-L-glutamate 5-semialdehyde.</text>
</comment>
<dbReference type="GO" id="GO:0070401">
    <property type="term" value="F:NADP+ binding"/>
    <property type="evidence" value="ECO:0007669"/>
    <property type="project" value="InterPro"/>
</dbReference>
<dbReference type="InterPro" id="IPR000706">
    <property type="entry name" value="AGPR_type-1"/>
</dbReference>
<dbReference type="InterPro" id="IPR000534">
    <property type="entry name" value="Semialdehyde_DH_NAD-bd"/>
</dbReference>
<keyword evidence="3 4" id="KW-0560">Oxidoreductase</keyword>
<comment type="similarity">
    <text evidence="4">Belongs to the NAGSA dehydrogenase family. Type 1 subfamily.</text>
</comment>
<comment type="catalytic activity">
    <reaction evidence="4">
        <text>N-acetyl-L-glutamate 5-semialdehyde + phosphate + NADP(+) = N-acetyl-L-glutamyl 5-phosphate + NADPH + H(+)</text>
        <dbReference type="Rhea" id="RHEA:21588"/>
        <dbReference type="ChEBI" id="CHEBI:15378"/>
        <dbReference type="ChEBI" id="CHEBI:29123"/>
        <dbReference type="ChEBI" id="CHEBI:43474"/>
        <dbReference type="ChEBI" id="CHEBI:57783"/>
        <dbReference type="ChEBI" id="CHEBI:57936"/>
        <dbReference type="ChEBI" id="CHEBI:58349"/>
        <dbReference type="EC" id="1.2.1.38"/>
    </reaction>
</comment>
<dbReference type="NCBIfam" id="TIGR01850">
    <property type="entry name" value="argC"/>
    <property type="match status" value="1"/>
</dbReference>
<dbReference type="KEGG" id="msil:METEAL_32710"/>
<dbReference type="PANTHER" id="PTHR32338:SF11">
    <property type="entry name" value="[LYSW]-L-2-AMINOADIPATE_[LYSW]-L-GLUTAMATE PHOSPHATE REDUCTASE-RELATED"/>
    <property type="match status" value="1"/>
</dbReference>
<dbReference type="GO" id="GO:0005737">
    <property type="term" value="C:cytoplasm"/>
    <property type="evidence" value="ECO:0007669"/>
    <property type="project" value="UniProtKB-SubCell"/>
</dbReference>
<evidence type="ECO:0000256" key="4">
    <source>
        <dbReference type="HAMAP-Rule" id="MF_00150"/>
    </source>
</evidence>
<accession>A0AA48GME2</accession>